<evidence type="ECO:0008006" key="5">
    <source>
        <dbReference type="Google" id="ProtNLM"/>
    </source>
</evidence>
<keyword evidence="4" id="KW-1185">Reference proteome</keyword>
<dbReference type="KEGG" id="mng:MNEG_13211"/>
<organism evidence="3 4">
    <name type="scientific">Monoraphidium neglectum</name>
    <dbReference type="NCBI Taxonomy" id="145388"/>
    <lineage>
        <taxon>Eukaryota</taxon>
        <taxon>Viridiplantae</taxon>
        <taxon>Chlorophyta</taxon>
        <taxon>core chlorophytes</taxon>
        <taxon>Chlorophyceae</taxon>
        <taxon>CS clade</taxon>
        <taxon>Sphaeropleales</taxon>
        <taxon>Selenastraceae</taxon>
        <taxon>Monoraphidium</taxon>
    </lineage>
</organism>
<dbReference type="EMBL" id="KK103910">
    <property type="protein sequence ID" value="KIY94750.1"/>
    <property type="molecule type" value="Genomic_DNA"/>
</dbReference>
<feature type="compositionally biased region" description="Low complexity" evidence="1">
    <location>
        <begin position="124"/>
        <end position="142"/>
    </location>
</feature>
<dbReference type="CDD" id="cd09631">
    <property type="entry name" value="DOMON_DOH"/>
    <property type="match status" value="1"/>
</dbReference>
<evidence type="ECO:0000256" key="2">
    <source>
        <dbReference type="SAM" id="SignalP"/>
    </source>
</evidence>
<dbReference type="STRING" id="145388.A0A0D2MIE4"/>
<dbReference type="OrthoDB" id="2013249at2759"/>
<dbReference type="InterPro" id="IPR045266">
    <property type="entry name" value="DOH_DOMON"/>
</dbReference>
<dbReference type="RefSeq" id="XP_013893770.1">
    <property type="nucleotide sequence ID" value="XM_014038316.1"/>
</dbReference>
<dbReference type="Proteomes" id="UP000054498">
    <property type="component" value="Unassembled WGS sequence"/>
</dbReference>
<dbReference type="GO" id="GO:0005507">
    <property type="term" value="F:copper ion binding"/>
    <property type="evidence" value="ECO:0007669"/>
    <property type="project" value="TreeGrafter"/>
</dbReference>
<evidence type="ECO:0000256" key="1">
    <source>
        <dbReference type="SAM" id="MobiDB-lite"/>
    </source>
</evidence>
<keyword evidence="2" id="KW-0732">Signal</keyword>
<feature type="compositionally biased region" description="Pro residues" evidence="1">
    <location>
        <begin position="104"/>
        <end position="115"/>
    </location>
</feature>
<feature type="region of interest" description="Disordered" evidence="1">
    <location>
        <begin position="104"/>
        <end position="150"/>
    </location>
</feature>
<accession>A0A0D2MIE4</accession>
<evidence type="ECO:0000313" key="3">
    <source>
        <dbReference type="EMBL" id="KIY94750.1"/>
    </source>
</evidence>
<dbReference type="GO" id="GO:0004500">
    <property type="term" value="F:dopamine beta-monooxygenase activity"/>
    <property type="evidence" value="ECO:0007669"/>
    <property type="project" value="InterPro"/>
</dbReference>
<dbReference type="GeneID" id="25730651"/>
<dbReference type="GO" id="GO:0006589">
    <property type="term" value="P:octopamine biosynthetic process"/>
    <property type="evidence" value="ECO:0007669"/>
    <property type="project" value="TreeGrafter"/>
</dbReference>
<dbReference type="GO" id="GO:0042421">
    <property type="term" value="P:norepinephrine biosynthetic process"/>
    <property type="evidence" value="ECO:0007669"/>
    <property type="project" value="TreeGrafter"/>
</dbReference>
<dbReference type="PANTHER" id="PTHR10157">
    <property type="entry name" value="DOPAMINE BETA HYDROXYLASE RELATED"/>
    <property type="match status" value="1"/>
</dbReference>
<reference evidence="3 4" key="1">
    <citation type="journal article" date="2013" name="BMC Genomics">
        <title>Reconstruction of the lipid metabolism for the microalga Monoraphidium neglectum from its genome sequence reveals characteristics suitable for biofuel production.</title>
        <authorList>
            <person name="Bogen C."/>
            <person name="Al-Dilaimi A."/>
            <person name="Albersmeier A."/>
            <person name="Wichmann J."/>
            <person name="Grundmann M."/>
            <person name="Rupp O."/>
            <person name="Lauersen K.J."/>
            <person name="Blifernez-Klassen O."/>
            <person name="Kalinowski J."/>
            <person name="Goesmann A."/>
            <person name="Mussgnug J.H."/>
            <person name="Kruse O."/>
        </authorList>
    </citation>
    <scope>NUCLEOTIDE SEQUENCE [LARGE SCALE GENOMIC DNA]</scope>
    <source>
        <strain evidence="3 4">SAG 48.87</strain>
    </source>
</reference>
<gene>
    <name evidence="3" type="ORF">MNEG_13211</name>
</gene>
<evidence type="ECO:0000313" key="4">
    <source>
        <dbReference type="Proteomes" id="UP000054498"/>
    </source>
</evidence>
<dbReference type="InterPro" id="IPR000945">
    <property type="entry name" value="DBH-like"/>
</dbReference>
<feature type="signal peptide" evidence="2">
    <location>
        <begin position="1"/>
        <end position="36"/>
    </location>
</feature>
<feature type="region of interest" description="Disordered" evidence="1">
    <location>
        <begin position="283"/>
        <end position="309"/>
    </location>
</feature>
<proteinExistence type="predicted"/>
<protein>
    <recommendedName>
        <fullName evidence="5">DOMON domain-containing protein</fullName>
    </recommendedName>
</protein>
<dbReference type="GO" id="GO:0005615">
    <property type="term" value="C:extracellular space"/>
    <property type="evidence" value="ECO:0007669"/>
    <property type="project" value="TreeGrafter"/>
</dbReference>
<name>A0A0D2MIE4_9CHLO</name>
<sequence length="417" mass="42691">MSPLCCVPPAPPARAPCARLLLPLLALALLAPRADAALGTCKDLAKGVKPAYKYCQVLRDGVAALQWRTANKGADIYFRYSVAAPSDVGWVGFGFSDMGSMAAAPPPPMAAPPPRINGTAAEQSGTAAAHSGTAAAHSGTAAEQSGTAGAQSGGRADLIVIHAGADGAWTVTDANAKQPGRPSADAVQDVKFIGMEYDATKGYWVAEVARKLKTCDVDNDWPIEGGRGGHTVWAFGSRLGPGFTGIQKHPEASRGYLPLQLLPAFSAQKSAAAKALRLSSGAFPLPKKSGRRRRALAGQGGGGDAPTADQISQISNDLFRLLGGMSNSGPKCTLSECEGGGGGSGGGGSSRGAAVVAAAPTGRVAPQATAPKTPDQMRYPVIKNADGSFTANITCSSPIPNVLTTYMTCYIEWPFDQ</sequence>
<dbReference type="GO" id="GO:0030667">
    <property type="term" value="C:secretory granule membrane"/>
    <property type="evidence" value="ECO:0007669"/>
    <property type="project" value="TreeGrafter"/>
</dbReference>
<feature type="chain" id="PRO_5002246985" description="DOMON domain-containing protein" evidence="2">
    <location>
        <begin position="37"/>
        <end position="417"/>
    </location>
</feature>
<dbReference type="AlphaFoldDB" id="A0A0D2MIE4"/>
<dbReference type="GO" id="GO:0042420">
    <property type="term" value="P:dopamine catabolic process"/>
    <property type="evidence" value="ECO:0007669"/>
    <property type="project" value="TreeGrafter"/>
</dbReference>
<dbReference type="PANTHER" id="PTHR10157:SF23">
    <property type="entry name" value="MOXD1 HOMOLOG 1"/>
    <property type="match status" value="1"/>
</dbReference>